<evidence type="ECO:0000313" key="6">
    <source>
        <dbReference type="EMBL" id="MBD1224062.1"/>
    </source>
</evidence>
<dbReference type="SUPFAM" id="SSF46689">
    <property type="entry name" value="Homeodomain-like"/>
    <property type="match status" value="1"/>
</dbReference>
<dbReference type="Gene3D" id="1.10.357.10">
    <property type="entry name" value="Tetracycline Repressor, domain 2"/>
    <property type="match status" value="1"/>
</dbReference>
<proteinExistence type="predicted"/>
<evidence type="ECO:0000259" key="4">
    <source>
        <dbReference type="PROSITE" id="PS50977"/>
    </source>
</evidence>
<evidence type="ECO:0000313" key="5">
    <source>
        <dbReference type="EMBL" id="APC47842.1"/>
    </source>
</evidence>
<dbReference type="Gene3D" id="1.10.10.60">
    <property type="entry name" value="Homeodomain-like"/>
    <property type="match status" value="1"/>
</dbReference>
<evidence type="ECO:0000256" key="2">
    <source>
        <dbReference type="ARBA" id="ARBA00023125"/>
    </source>
</evidence>
<dbReference type="AlphaFoldDB" id="A0AAC9NJT4"/>
<dbReference type="InterPro" id="IPR036271">
    <property type="entry name" value="Tet_transcr_reg_TetR-rel_C_sf"/>
</dbReference>
<evidence type="ECO:0000256" key="1">
    <source>
        <dbReference type="ARBA" id="ARBA00022491"/>
    </source>
</evidence>
<dbReference type="EMBL" id="JACWEZ010000013">
    <property type="protein sequence ID" value="MBD1224062.1"/>
    <property type="molecule type" value="Genomic_DNA"/>
</dbReference>
<keyword evidence="8" id="KW-1185">Reference proteome</keyword>
<feature type="domain" description="HTH tetR-type" evidence="4">
    <location>
        <begin position="14"/>
        <end position="74"/>
    </location>
</feature>
<dbReference type="PROSITE" id="PS01081">
    <property type="entry name" value="HTH_TETR_1"/>
    <property type="match status" value="1"/>
</dbReference>
<dbReference type="KEGG" id="vhl:BME96_06505"/>
<dbReference type="Proteomes" id="UP000621631">
    <property type="component" value="Unassembled WGS sequence"/>
</dbReference>
<reference evidence="6 8" key="2">
    <citation type="submission" date="2020-09" db="EMBL/GenBank/DDBJ databases">
        <title>Draft Genome Sequences of Oil-Oxidizing Bacteria Halomonas titanicae, Marinobacter lutaoensis, and Virgibacillus halodenitrificans Isolated from Highly Saline Environments.</title>
        <authorList>
            <person name="Grouzdev D.S."/>
            <person name="Sokolova D.S."/>
            <person name="Semenova E.M."/>
            <person name="Borzenkov I.A."/>
            <person name="Bidzhieva S.K."/>
            <person name="Poltaraus A.B."/>
            <person name="Nazina T.N."/>
        </authorList>
    </citation>
    <scope>NUCLEOTIDE SEQUENCE [LARGE SCALE GENOMIC DNA]</scope>
    <source>
        <strain evidence="6 8">VKM B-3472D</strain>
    </source>
</reference>
<keyword evidence="1" id="KW-0678">Repressor</keyword>
<dbReference type="SUPFAM" id="SSF48498">
    <property type="entry name" value="Tetracyclin repressor-like, C-terminal domain"/>
    <property type="match status" value="1"/>
</dbReference>
<dbReference type="Proteomes" id="UP000182945">
    <property type="component" value="Chromosome"/>
</dbReference>
<dbReference type="PANTHER" id="PTHR43479:SF7">
    <property type="entry name" value="TETR-FAMILY TRANSCRIPTIONAL REGULATOR"/>
    <property type="match status" value="1"/>
</dbReference>
<dbReference type="GeneID" id="71514032"/>
<dbReference type="InterPro" id="IPR001647">
    <property type="entry name" value="HTH_TetR"/>
</dbReference>
<dbReference type="InterPro" id="IPR023772">
    <property type="entry name" value="DNA-bd_HTH_TetR-type_CS"/>
</dbReference>
<dbReference type="InterPro" id="IPR009057">
    <property type="entry name" value="Homeodomain-like_sf"/>
</dbReference>
<dbReference type="PROSITE" id="PS50977">
    <property type="entry name" value="HTH_TETR_2"/>
    <property type="match status" value="1"/>
</dbReference>
<evidence type="ECO:0000256" key="3">
    <source>
        <dbReference type="PROSITE-ProRule" id="PRU00335"/>
    </source>
</evidence>
<dbReference type="InterPro" id="IPR050624">
    <property type="entry name" value="HTH-type_Tx_Regulator"/>
</dbReference>
<dbReference type="GO" id="GO:0003677">
    <property type="term" value="F:DNA binding"/>
    <property type="evidence" value="ECO:0007669"/>
    <property type="project" value="UniProtKB-UniRule"/>
</dbReference>
<accession>A0AAC9NJT4</accession>
<organism evidence="5 7">
    <name type="scientific">Virgibacillus halodenitrificans</name>
    <name type="common">Bacillus halodenitrificans</name>
    <dbReference type="NCBI Taxonomy" id="1482"/>
    <lineage>
        <taxon>Bacteria</taxon>
        <taxon>Bacillati</taxon>
        <taxon>Bacillota</taxon>
        <taxon>Bacilli</taxon>
        <taxon>Bacillales</taxon>
        <taxon>Bacillaceae</taxon>
        <taxon>Virgibacillus</taxon>
    </lineage>
</organism>
<evidence type="ECO:0000313" key="8">
    <source>
        <dbReference type="Proteomes" id="UP000621631"/>
    </source>
</evidence>
<dbReference type="PANTHER" id="PTHR43479">
    <property type="entry name" value="ACREF/ENVCD OPERON REPRESSOR-RELATED"/>
    <property type="match status" value="1"/>
</dbReference>
<feature type="DNA-binding region" description="H-T-H motif" evidence="3">
    <location>
        <begin position="37"/>
        <end position="56"/>
    </location>
</feature>
<sequence length="202" mass="23383">MEDKNLTKRDLQALETKKRLIRSAHEVFLKNGFNKTTISEIIKKAGVGYGTAYVYFKNKDAMFVTVMESVMERFLQVADQTFHPNSVVAAREQILNQVRAFLELAIEEKNMLKVIKEAIGISDVVEARWLEIRKQFIESITNDITYSQSNNLVSTKFDAPIAAKSWYFMNEMFLWECVETEEVNLDKIVEQLSLLYTSALYE</sequence>
<evidence type="ECO:0000313" key="7">
    <source>
        <dbReference type="Proteomes" id="UP000182945"/>
    </source>
</evidence>
<gene>
    <name evidence="5" type="ORF">BME96_06505</name>
    <name evidence="6" type="ORF">IC602_15750</name>
</gene>
<reference evidence="5 7" key="1">
    <citation type="submission" date="2016-11" db="EMBL/GenBank/DDBJ databases">
        <title>Complete genome sequencing of Virgibacillus halodenitrificans PDB-F2.</title>
        <authorList>
            <person name="Sun Z."/>
            <person name="Zhou Y."/>
            <person name="Li H."/>
        </authorList>
    </citation>
    <scope>NUCLEOTIDE SEQUENCE [LARGE SCALE GENOMIC DNA]</scope>
    <source>
        <strain evidence="5 7">PDB-F2</strain>
    </source>
</reference>
<keyword evidence="2 3" id="KW-0238">DNA-binding</keyword>
<dbReference type="EMBL" id="CP017962">
    <property type="protein sequence ID" value="APC47842.1"/>
    <property type="molecule type" value="Genomic_DNA"/>
</dbReference>
<protein>
    <submittedName>
        <fullName evidence="5">TetR family transcriptional regulator</fullName>
    </submittedName>
    <submittedName>
        <fullName evidence="6">TetR/AcrR family transcriptional regulator</fullName>
    </submittedName>
</protein>
<name>A0AAC9NJT4_VIRHA</name>
<dbReference type="PRINTS" id="PR00455">
    <property type="entry name" value="HTHTETR"/>
</dbReference>
<dbReference type="Pfam" id="PF00440">
    <property type="entry name" value="TetR_N"/>
    <property type="match status" value="1"/>
</dbReference>
<dbReference type="RefSeq" id="WP_019377345.1">
    <property type="nucleotide sequence ID" value="NZ_CP017962.1"/>
</dbReference>